<keyword evidence="2 6" id="KW-0812">Transmembrane</keyword>
<dbReference type="PIRSF" id="PIRSF006648">
    <property type="entry name" value="DrrB"/>
    <property type="match status" value="1"/>
</dbReference>
<feature type="transmembrane region" description="Helical" evidence="6">
    <location>
        <begin position="81"/>
        <end position="103"/>
    </location>
</feature>
<proteinExistence type="inferred from homology"/>
<reference evidence="9" key="1">
    <citation type="journal article" date="2019" name="Int. J. Syst. Evol. Microbiol.">
        <title>The Global Catalogue of Microorganisms (GCM) 10K type strain sequencing project: providing services to taxonomists for standard genome sequencing and annotation.</title>
        <authorList>
            <consortium name="The Broad Institute Genomics Platform"/>
            <consortium name="The Broad Institute Genome Sequencing Center for Infectious Disease"/>
            <person name="Wu L."/>
            <person name="Ma J."/>
        </authorList>
    </citation>
    <scope>NUCLEOTIDE SEQUENCE [LARGE SCALE GENOMIC DNA]</scope>
    <source>
        <strain evidence="9">KCTC 5701</strain>
    </source>
</reference>
<dbReference type="InterPro" id="IPR047817">
    <property type="entry name" value="ABC2_TM_bact-type"/>
</dbReference>
<feature type="transmembrane region" description="Helical" evidence="6">
    <location>
        <begin position="48"/>
        <end position="69"/>
    </location>
</feature>
<feature type="transmembrane region" description="Helical" evidence="6">
    <location>
        <begin position="158"/>
        <end position="181"/>
    </location>
</feature>
<evidence type="ECO:0000256" key="6">
    <source>
        <dbReference type="RuleBase" id="RU361157"/>
    </source>
</evidence>
<dbReference type="InterPro" id="IPR051784">
    <property type="entry name" value="Nod_factor_ABC_transporter"/>
</dbReference>
<feature type="transmembrane region" description="Helical" evidence="6">
    <location>
        <begin position="256"/>
        <end position="274"/>
    </location>
</feature>
<evidence type="ECO:0000313" key="9">
    <source>
        <dbReference type="Proteomes" id="UP001596065"/>
    </source>
</evidence>
<dbReference type="Pfam" id="PF01061">
    <property type="entry name" value="ABC2_membrane"/>
    <property type="match status" value="1"/>
</dbReference>
<organism evidence="8 9">
    <name type="scientific">Streptomyces nogalater</name>
    <dbReference type="NCBI Taxonomy" id="38314"/>
    <lineage>
        <taxon>Bacteria</taxon>
        <taxon>Bacillati</taxon>
        <taxon>Actinomycetota</taxon>
        <taxon>Actinomycetes</taxon>
        <taxon>Kitasatosporales</taxon>
        <taxon>Streptomycetaceae</taxon>
        <taxon>Streptomyces</taxon>
    </lineage>
</organism>
<evidence type="ECO:0000256" key="1">
    <source>
        <dbReference type="ARBA" id="ARBA00004141"/>
    </source>
</evidence>
<dbReference type="Proteomes" id="UP001596065">
    <property type="component" value="Unassembled WGS sequence"/>
</dbReference>
<protein>
    <recommendedName>
        <fullName evidence="6">Transport permease protein</fullName>
    </recommendedName>
</protein>
<evidence type="ECO:0000256" key="5">
    <source>
        <dbReference type="ARBA" id="ARBA00023251"/>
    </source>
</evidence>
<feature type="transmembrane region" description="Helical" evidence="6">
    <location>
        <begin position="124"/>
        <end position="146"/>
    </location>
</feature>
<keyword evidence="3 6" id="KW-1133">Transmembrane helix</keyword>
<dbReference type="PRINTS" id="PR00164">
    <property type="entry name" value="ABC2TRNSPORT"/>
</dbReference>
<evidence type="ECO:0000256" key="4">
    <source>
        <dbReference type="ARBA" id="ARBA00023136"/>
    </source>
</evidence>
<dbReference type="InterPro" id="IPR000412">
    <property type="entry name" value="ABC_2_transport"/>
</dbReference>
<comment type="caution">
    <text evidence="8">The sequence shown here is derived from an EMBL/GenBank/DDBJ whole genome shotgun (WGS) entry which is preliminary data.</text>
</comment>
<dbReference type="PANTHER" id="PTHR43229">
    <property type="entry name" value="NODULATION PROTEIN J"/>
    <property type="match status" value="1"/>
</dbReference>
<dbReference type="PROSITE" id="PS51012">
    <property type="entry name" value="ABC_TM2"/>
    <property type="match status" value="1"/>
</dbReference>
<dbReference type="InterPro" id="IPR013525">
    <property type="entry name" value="ABC2_TM"/>
</dbReference>
<dbReference type="PANTHER" id="PTHR43229:SF2">
    <property type="entry name" value="NODULATION PROTEIN J"/>
    <property type="match status" value="1"/>
</dbReference>
<name>A0ABW0W9K9_STRNO</name>
<evidence type="ECO:0000256" key="2">
    <source>
        <dbReference type="ARBA" id="ARBA00022692"/>
    </source>
</evidence>
<feature type="transmembrane region" description="Helical" evidence="6">
    <location>
        <begin position="193"/>
        <end position="214"/>
    </location>
</feature>
<dbReference type="EMBL" id="JBHSOE010000001">
    <property type="protein sequence ID" value="MFC5653972.1"/>
    <property type="molecule type" value="Genomic_DNA"/>
</dbReference>
<keyword evidence="6" id="KW-1003">Cell membrane</keyword>
<keyword evidence="5" id="KW-0046">Antibiotic resistance</keyword>
<keyword evidence="9" id="KW-1185">Reference proteome</keyword>
<accession>A0ABW0W9K9</accession>
<gene>
    <name evidence="8" type="ORF">ACFP3J_00500</name>
</gene>
<comment type="subcellular location">
    <subcellularLocation>
        <location evidence="6">Cell membrane</location>
        <topology evidence="6">Multi-pass membrane protein</topology>
    </subcellularLocation>
    <subcellularLocation>
        <location evidence="1">Membrane</location>
        <topology evidence="1">Multi-pass membrane protein</topology>
    </subcellularLocation>
</comment>
<comment type="similarity">
    <text evidence="6">Belongs to the ABC-2 integral membrane protein family.</text>
</comment>
<dbReference type="RefSeq" id="WP_344348021.1">
    <property type="nucleotide sequence ID" value="NZ_BAAASM010000014.1"/>
</dbReference>
<feature type="domain" description="ABC transmembrane type-2" evidence="7">
    <location>
        <begin position="45"/>
        <end position="280"/>
    </location>
</feature>
<keyword evidence="6" id="KW-0813">Transport</keyword>
<evidence type="ECO:0000313" key="8">
    <source>
        <dbReference type="EMBL" id="MFC5653972.1"/>
    </source>
</evidence>
<evidence type="ECO:0000256" key="3">
    <source>
        <dbReference type="ARBA" id="ARBA00022989"/>
    </source>
</evidence>
<evidence type="ECO:0000259" key="7">
    <source>
        <dbReference type="PROSITE" id="PS51012"/>
    </source>
</evidence>
<sequence>MTRARTTARVSSRAGRAGAGGARQELRAIHALITRDWLRLAANPTNTVLLLLQPLLFLLAFGGGLSALVPDTALGGQYRAFLYPGILLMAIQAPAISVGIRLITDRYSGSIRDLLVTPARRSSLLCGICLGGCATATAQGAVLLALAPAGQLPYRPLLLAGLLAELTLASFTLTALTLLPAVHIRRPETFTTLLSLTSAPLLFGSGALVPLSALPSWVTSAAVLNPLAYATDLLRRTAGPTASAGVYWGAWQPPPVVEAGVLLLTAVIALLWTARRFGRTDDMA</sequence>
<keyword evidence="4 6" id="KW-0472">Membrane</keyword>